<reference evidence="1 2" key="1">
    <citation type="submission" date="2008-04" db="EMBL/GenBank/DDBJ databases">
        <title>Draft genome sequence of Bacteroides intestinalis (DSM 17393).</title>
        <authorList>
            <person name="Sudarsanam P."/>
            <person name="Ley R."/>
            <person name="Guruge J."/>
            <person name="Turnbaugh P.J."/>
            <person name="Mahowald M."/>
            <person name="Liep D."/>
            <person name="Gordon J."/>
        </authorList>
    </citation>
    <scope>NUCLEOTIDE SEQUENCE [LARGE SCALE GENOMIC DNA]</scope>
    <source>
        <strain evidence="1 2">DSM 17393</strain>
    </source>
</reference>
<dbReference type="STRING" id="471870.BACINT_04742"/>
<organism evidence="1 2">
    <name type="scientific">Bacteroides intestinalis DSM 17393</name>
    <dbReference type="NCBI Taxonomy" id="471870"/>
    <lineage>
        <taxon>Bacteria</taxon>
        <taxon>Pseudomonadati</taxon>
        <taxon>Bacteroidota</taxon>
        <taxon>Bacteroidia</taxon>
        <taxon>Bacteroidales</taxon>
        <taxon>Bacteroidaceae</taxon>
        <taxon>Bacteroides</taxon>
    </lineage>
</organism>
<evidence type="ECO:0000313" key="1">
    <source>
        <dbReference type="EMBL" id="EDV05594.1"/>
    </source>
</evidence>
<dbReference type="eggNOG" id="ENOG502Z9CP">
    <property type="taxonomic scope" value="Bacteria"/>
</dbReference>
<comment type="caution">
    <text evidence="1">The sequence shown here is derived from an EMBL/GenBank/DDBJ whole genome shotgun (WGS) entry which is preliminary data.</text>
</comment>
<proteinExistence type="predicted"/>
<accession>B3CHT9</accession>
<dbReference type="AlphaFoldDB" id="B3CHT9"/>
<dbReference type="Proteomes" id="UP000004596">
    <property type="component" value="Unassembled WGS sequence"/>
</dbReference>
<protein>
    <submittedName>
        <fullName evidence="1">RteC protein</fullName>
    </submittedName>
</protein>
<name>B3CHT9_9BACE</name>
<evidence type="ECO:0000313" key="2">
    <source>
        <dbReference type="Proteomes" id="UP000004596"/>
    </source>
</evidence>
<dbReference type="EMBL" id="ABJL02000008">
    <property type="protein sequence ID" value="EDV05594.1"/>
    <property type="molecule type" value="Genomic_DNA"/>
</dbReference>
<sequence length="281" mass="33209">MRMENFVKNIKQDIEVEIKRIEQQDIDILDKIKQIVGFIQTSLARLKATVADYQFINSEEEILFFKVRKPQISGLLIFYIRLYQIEKNRIGKSPSAQYKYLKEEYESLKNVSSDKNFYNYYQSGKTDSDHLYFMRKHYDILADVHCHSLDRDTSFSTLHDSSVAEILANKQLTHYLSTEIDALSEKLHLKFTSIIESKLLQWTESKVSLVEFIYALYAGKCFNNGNTNLKDIAFCCEALFDIEIGDFYRIFLEIRNRKKSRTQFLDKLKEKITQMMDKLDK</sequence>
<reference evidence="1 2" key="2">
    <citation type="submission" date="2008-04" db="EMBL/GenBank/DDBJ databases">
        <authorList>
            <person name="Fulton L."/>
            <person name="Clifton S."/>
            <person name="Fulton B."/>
            <person name="Xu J."/>
            <person name="Minx P."/>
            <person name="Pepin K.H."/>
            <person name="Johnson M."/>
            <person name="Thiruvilangam P."/>
            <person name="Bhonagiri V."/>
            <person name="Nash W.E."/>
            <person name="Mardis E.R."/>
            <person name="Wilson R.K."/>
        </authorList>
    </citation>
    <scope>NUCLEOTIDE SEQUENCE [LARGE SCALE GENOMIC DNA]</scope>
    <source>
        <strain evidence="1 2">DSM 17393</strain>
    </source>
</reference>
<dbReference type="InterPro" id="IPR018534">
    <property type="entry name" value="Tet_reg_excision_RteC"/>
</dbReference>
<dbReference type="Pfam" id="PF09357">
    <property type="entry name" value="RteC"/>
    <property type="match status" value="1"/>
</dbReference>
<gene>
    <name evidence="1" type="ORF">BACINT_04742</name>
</gene>